<reference evidence="26" key="3">
    <citation type="submission" date="2025-09" db="UniProtKB">
        <authorList>
            <consortium name="Ensembl"/>
        </authorList>
    </citation>
    <scope>IDENTIFICATION</scope>
</reference>
<evidence type="ECO:0000256" key="15">
    <source>
        <dbReference type="ARBA" id="ARBA00023157"/>
    </source>
</evidence>
<dbReference type="FunFam" id="1.10.238.10:FF:000002">
    <property type="entry name" value="Sodium channel protein"/>
    <property type="match status" value="1"/>
</dbReference>
<dbReference type="GO" id="GO:0005248">
    <property type="term" value="F:voltage-gated sodium channel activity"/>
    <property type="evidence" value="ECO:0007669"/>
    <property type="project" value="InterPro"/>
</dbReference>
<feature type="transmembrane region" description="Helical" evidence="21">
    <location>
        <begin position="674"/>
        <end position="701"/>
    </location>
</feature>
<evidence type="ECO:0000256" key="14">
    <source>
        <dbReference type="ARBA" id="ARBA00023136"/>
    </source>
</evidence>
<dbReference type="FunFam" id="1.20.120.350:FF:000068">
    <property type="entry name" value="Sodium channel protein"/>
    <property type="match status" value="1"/>
</dbReference>
<keyword evidence="5" id="KW-1003">Cell membrane</keyword>
<evidence type="ECO:0000256" key="19">
    <source>
        <dbReference type="ARBA" id="ARBA00025291"/>
    </source>
</evidence>
<feature type="domain" description="Ion transport" evidence="23">
    <location>
        <begin position="1307"/>
        <end position="1555"/>
    </location>
</feature>
<accession>A0A8C3MCT5</accession>
<keyword evidence="15" id="KW-1015">Disulfide bond</keyword>
<feature type="transmembrane region" description="Helical" evidence="21">
    <location>
        <begin position="633"/>
        <end position="653"/>
    </location>
</feature>
<proteinExistence type="inferred from homology"/>
<keyword evidence="4 21" id="KW-0894">Sodium channel</keyword>
<dbReference type="Gene3D" id="1.10.287.70">
    <property type="match status" value="4"/>
</dbReference>
<feature type="region of interest" description="Disordered" evidence="22">
    <location>
        <begin position="437"/>
        <end position="477"/>
    </location>
</feature>
<protein>
    <recommendedName>
        <fullName evidence="21">Sodium channel protein</fullName>
    </recommendedName>
</protein>
<comment type="function">
    <text evidence="19">Tetrodotoxin-resistant channel that mediates the voltage-dependent sodium ion permeability of excitable membranes. Assuming opened or closed conformations in response to the voltage difference across the membrane, the protein forms a sodium-selective channel through which sodium ions may pass in accordance with their electrochemical gradient. Plays a role in neuropathic pain mechanisms.</text>
</comment>
<dbReference type="InterPro" id="IPR043203">
    <property type="entry name" value="VGCC_Ca_Na"/>
</dbReference>
<feature type="transmembrane region" description="Helical" evidence="21">
    <location>
        <begin position="1420"/>
        <end position="1448"/>
    </location>
</feature>
<evidence type="ECO:0000313" key="26">
    <source>
        <dbReference type="Ensembl" id="ENSCPVP00000003295.2"/>
    </source>
</evidence>
<evidence type="ECO:0000256" key="4">
    <source>
        <dbReference type="ARBA" id="ARBA00022461"/>
    </source>
</evidence>
<feature type="transmembrane region" description="Helical" evidence="21">
    <location>
        <begin position="1309"/>
        <end position="1329"/>
    </location>
</feature>
<keyword evidence="18 21" id="KW-0407">Ion channel</keyword>
<evidence type="ECO:0000256" key="21">
    <source>
        <dbReference type="RuleBase" id="RU361132"/>
    </source>
</evidence>
<evidence type="ECO:0000256" key="22">
    <source>
        <dbReference type="SAM" id="MobiDB-lite"/>
    </source>
</evidence>
<evidence type="ECO:0000313" key="27">
    <source>
        <dbReference type="Proteomes" id="UP000694382"/>
    </source>
</evidence>
<evidence type="ECO:0000256" key="17">
    <source>
        <dbReference type="ARBA" id="ARBA00023201"/>
    </source>
</evidence>
<feature type="transmembrane region" description="Helical" evidence="21">
    <location>
        <begin position="1109"/>
        <end position="1137"/>
    </location>
</feature>
<dbReference type="SUPFAM" id="SSF81324">
    <property type="entry name" value="Voltage-gated potassium channels"/>
    <property type="match status" value="4"/>
</dbReference>
<feature type="transmembrane region" description="Helical" evidence="21">
    <location>
        <begin position="564"/>
        <end position="585"/>
    </location>
</feature>
<dbReference type="Gene3D" id="1.10.238.10">
    <property type="entry name" value="EF-hand"/>
    <property type="match status" value="1"/>
</dbReference>
<evidence type="ECO:0000259" key="24">
    <source>
        <dbReference type="Pfam" id="PF06512"/>
    </source>
</evidence>
<evidence type="ECO:0000256" key="7">
    <source>
        <dbReference type="ARBA" id="ARBA00022692"/>
    </source>
</evidence>
<keyword evidence="16" id="KW-0325">Glycoprotein</keyword>
<feature type="transmembrane region" description="Helical" evidence="21">
    <location>
        <begin position="200"/>
        <end position="219"/>
    </location>
</feature>
<keyword evidence="3 21" id="KW-0813">Transport</keyword>
<dbReference type="FunFam" id="1.10.287.70:FF:000001">
    <property type="entry name" value="Sodium channel protein"/>
    <property type="match status" value="1"/>
</dbReference>
<keyword evidence="9" id="KW-0832">Ubl conjugation</keyword>
<evidence type="ECO:0000256" key="3">
    <source>
        <dbReference type="ARBA" id="ARBA00022448"/>
    </source>
</evidence>
<dbReference type="InterPro" id="IPR005821">
    <property type="entry name" value="Ion_trans_dom"/>
</dbReference>
<evidence type="ECO:0000256" key="5">
    <source>
        <dbReference type="ARBA" id="ARBA00022475"/>
    </source>
</evidence>
<feature type="transmembrane region" description="Helical" evidence="21">
    <location>
        <begin position="605"/>
        <end position="627"/>
    </location>
</feature>
<dbReference type="InterPro" id="IPR027359">
    <property type="entry name" value="Volt_channel_dom_sf"/>
</dbReference>
<dbReference type="InterPro" id="IPR058542">
    <property type="entry name" value="IQ_SCN5A_C"/>
</dbReference>
<keyword evidence="10 21" id="KW-0851">Voltage-gated channel</keyword>
<feature type="compositionally biased region" description="Basic and acidic residues" evidence="22">
    <location>
        <begin position="452"/>
        <end position="461"/>
    </location>
</feature>
<dbReference type="GO" id="GO:0001518">
    <property type="term" value="C:voltage-gated sodium channel complex"/>
    <property type="evidence" value="ECO:0007669"/>
    <property type="project" value="UniProtKB-UniRule"/>
</dbReference>
<keyword evidence="12 21" id="KW-0915">Sodium</keyword>
<feature type="transmembrane region" description="Helical" evidence="21">
    <location>
        <begin position="998"/>
        <end position="1016"/>
    </location>
</feature>
<dbReference type="Pfam" id="PF24609">
    <property type="entry name" value="IQ_SCN5A_C"/>
    <property type="match status" value="1"/>
</dbReference>
<feature type="transmembrane region" description="Helical" evidence="21">
    <location>
        <begin position="1065"/>
        <end position="1088"/>
    </location>
</feature>
<dbReference type="Proteomes" id="UP000694382">
    <property type="component" value="Chromosome 2"/>
</dbReference>
<keyword evidence="7 21" id="KW-0812">Transmembrane</keyword>
<evidence type="ECO:0000256" key="9">
    <source>
        <dbReference type="ARBA" id="ARBA00022843"/>
    </source>
</evidence>
<dbReference type="FunFam" id="1.10.287.70:FF:000049">
    <property type="entry name" value="Voltage-dependent sodium channel 2"/>
    <property type="match status" value="1"/>
</dbReference>
<dbReference type="Pfam" id="PF00520">
    <property type="entry name" value="Ion_trans"/>
    <property type="match status" value="4"/>
</dbReference>
<feature type="transmembrane region" description="Helical" evidence="21">
    <location>
        <begin position="255"/>
        <end position="276"/>
    </location>
</feature>
<comment type="caution">
    <text evidence="21">Lacks conserved residue(s) required for the propagation of feature annotation.</text>
</comment>
<comment type="subcellular location">
    <subcellularLocation>
        <location evidence="1 21">Cell membrane</location>
        <topology evidence="1 21">Multi-pass membrane protein</topology>
    </subcellularLocation>
</comment>
<feature type="transmembrane region" description="Helical" evidence="21">
    <location>
        <begin position="373"/>
        <end position="400"/>
    </location>
</feature>
<evidence type="ECO:0000256" key="20">
    <source>
        <dbReference type="ARBA" id="ARBA00047025"/>
    </source>
</evidence>
<keyword evidence="17 21" id="KW-0739">Sodium transport</keyword>
<keyword evidence="11 21" id="KW-1133">Transmembrane helix</keyword>
<evidence type="ECO:0000256" key="2">
    <source>
        <dbReference type="ARBA" id="ARBA00006764"/>
    </source>
</evidence>
<feature type="transmembrane region" description="Helical" evidence="21">
    <location>
        <begin position="1341"/>
        <end position="1364"/>
    </location>
</feature>
<dbReference type="GO" id="GO:0019228">
    <property type="term" value="P:neuronal action potential"/>
    <property type="evidence" value="ECO:0007669"/>
    <property type="project" value="TreeGrafter"/>
</dbReference>
<dbReference type="Gene3D" id="1.20.120.350">
    <property type="entry name" value="Voltage-gated potassium channels. Chain C"/>
    <property type="match status" value="4"/>
</dbReference>
<reference evidence="26" key="1">
    <citation type="submission" date="2020-02" db="EMBL/GenBank/DDBJ databases">
        <authorList>
            <person name="Enbody D E."/>
            <person name="Pettersson E M."/>
        </authorList>
    </citation>
    <scope>NUCLEOTIDE SEQUENCE [LARGE SCALE GENOMIC DNA]</scope>
</reference>
<keyword evidence="8" id="KW-0677">Repeat</keyword>
<organism evidence="26 27">
    <name type="scientific">Geospiza parvula</name>
    <name type="common">Small tree-finch</name>
    <name type="synonym">Camarhynchus parvulus</name>
    <dbReference type="NCBI Taxonomy" id="87175"/>
    <lineage>
        <taxon>Eukaryota</taxon>
        <taxon>Metazoa</taxon>
        <taxon>Chordata</taxon>
        <taxon>Craniata</taxon>
        <taxon>Vertebrata</taxon>
        <taxon>Euteleostomi</taxon>
        <taxon>Archelosauria</taxon>
        <taxon>Archosauria</taxon>
        <taxon>Dinosauria</taxon>
        <taxon>Saurischia</taxon>
        <taxon>Theropoda</taxon>
        <taxon>Coelurosauria</taxon>
        <taxon>Aves</taxon>
        <taxon>Neognathae</taxon>
        <taxon>Neoaves</taxon>
        <taxon>Telluraves</taxon>
        <taxon>Australaves</taxon>
        <taxon>Passeriformes</taxon>
        <taxon>Thraupidae</taxon>
        <taxon>Camarhynchus</taxon>
    </lineage>
</organism>
<feature type="transmembrane region" description="Helical" evidence="21">
    <location>
        <begin position="1227"/>
        <end position="1250"/>
    </location>
</feature>
<feature type="transmembrane region" description="Helical" evidence="21">
    <location>
        <begin position="147"/>
        <end position="170"/>
    </location>
</feature>
<keyword evidence="13 21" id="KW-0406">Ion transport</keyword>
<keyword evidence="14 21" id="KW-0472">Membrane</keyword>
<dbReference type="GO" id="GO:0086010">
    <property type="term" value="P:membrane depolarization during action potential"/>
    <property type="evidence" value="ECO:0007669"/>
    <property type="project" value="TreeGrafter"/>
</dbReference>
<evidence type="ECO:0000256" key="12">
    <source>
        <dbReference type="ARBA" id="ARBA00023053"/>
    </source>
</evidence>
<feature type="domain" description="Ion transport" evidence="23">
    <location>
        <begin position="567"/>
        <end position="787"/>
    </location>
</feature>
<dbReference type="CDD" id="cd13433">
    <property type="entry name" value="Na_channel_gate"/>
    <property type="match status" value="1"/>
</dbReference>
<evidence type="ECO:0000256" key="18">
    <source>
        <dbReference type="ARBA" id="ARBA00023303"/>
    </source>
</evidence>
<evidence type="ECO:0000256" key="8">
    <source>
        <dbReference type="ARBA" id="ARBA00022737"/>
    </source>
</evidence>
<dbReference type="FunFam" id="1.10.287.70:FF:000156">
    <property type="entry name" value="Voltage-gated sodium channel Nav2.1"/>
    <property type="match status" value="1"/>
</dbReference>
<evidence type="ECO:0000256" key="6">
    <source>
        <dbReference type="ARBA" id="ARBA00022553"/>
    </source>
</evidence>
<feature type="transmembrane region" description="Helical" evidence="21">
    <location>
        <begin position="1522"/>
        <end position="1545"/>
    </location>
</feature>
<dbReference type="InterPro" id="IPR010526">
    <property type="entry name" value="Na_trans_assoc_dom"/>
</dbReference>
<feature type="domain" description="Ion transport" evidence="23">
    <location>
        <begin position="158"/>
        <end position="407"/>
    </location>
</feature>
<evidence type="ECO:0000256" key="10">
    <source>
        <dbReference type="ARBA" id="ARBA00022882"/>
    </source>
</evidence>
<dbReference type="PRINTS" id="PR00170">
    <property type="entry name" value="NACHANNEL"/>
</dbReference>
<keyword evidence="6" id="KW-0597">Phosphoprotein</keyword>
<feature type="transmembrane region" description="Helical" evidence="21">
    <location>
        <begin position="1376"/>
        <end position="1399"/>
    </location>
</feature>
<feature type="transmembrane region" description="Helical" evidence="21">
    <location>
        <begin position="1187"/>
        <end position="1206"/>
    </location>
</feature>
<evidence type="ECO:0000256" key="1">
    <source>
        <dbReference type="ARBA" id="ARBA00004651"/>
    </source>
</evidence>
<reference evidence="26" key="2">
    <citation type="submission" date="2025-08" db="UniProtKB">
        <authorList>
            <consortium name="Ensembl"/>
        </authorList>
    </citation>
    <scope>IDENTIFICATION</scope>
</reference>
<dbReference type="Gene3D" id="1.20.5.1190">
    <property type="entry name" value="iswi atpase"/>
    <property type="match status" value="1"/>
</dbReference>
<feature type="domain" description="Sodium ion transport-associated" evidence="24">
    <location>
        <begin position="798"/>
        <end position="992"/>
    </location>
</feature>
<dbReference type="PANTHER" id="PTHR10037:SF208">
    <property type="entry name" value="SODIUM CHANNEL PROTEIN TYPE 10 SUBUNIT ALPHA"/>
    <property type="match status" value="1"/>
</dbReference>
<accession>A0A8U8CKQ3</accession>
<feature type="domain" description="Ion transport" evidence="23">
    <location>
        <begin position="997"/>
        <end position="1258"/>
    </location>
</feature>
<evidence type="ECO:0000259" key="25">
    <source>
        <dbReference type="Pfam" id="PF24609"/>
    </source>
</evidence>
<keyword evidence="27" id="KW-1185">Reference proteome</keyword>
<feature type="transmembrane region" description="Helical" evidence="21">
    <location>
        <begin position="760"/>
        <end position="783"/>
    </location>
</feature>
<comment type="function">
    <text evidence="21">Mediates the voltage-dependent sodium ion permeability of excitable membranes. Assuming opened or closed conformations in response to the voltage difference across the membrane, the protein forms a sodium-selective channel through which Na(+) ions may pass in accordance with their electrochemical gradient.</text>
</comment>
<sequence length="1760" mass="201309">MDPLFWPSEANRFRRFTPESLAAIEERIANKKKEQVKVKEKTKETKEQGVEEDKLTPQLDLKICKTLPSLYGDIPAELVGEPLEDFDPYYSDHKTFMVLNKRRTIFRFSATPALFIFGPFNPVRKKAIKILIHSYPFIGFHDLNMKIFCAIFCHSVPLFLLFLHVFTAVYTTEILIKVVARGFVWNEFTFLRDPWNCLDFSIIIVMYLAAFHSVGNVSILRTFRVLRTLKAISVIPGLKVIVNSLVESVKKLLDVLILTVFCLSIFALIGLQLFMGNLKSKCILNKTLYNDSLCKDAKIYVPNDEGKYTYEILLCESGCPENYACEKIGKNPDFGYTSFDHFGWAFLSVFRLMTQDFWERLYRQTIRTSGVSCIFFFMAVIFFCSFYLFNLILAVVTMAYEEENRATRAETEAKEKLLQDARQIIEKEQMLAVEESSKALHAPSEMSVADLKNSEGKESNKETPTSRQNLISDDQENEEQIFRSQPDRCHKKLRQILLDYEVSMDAINDPVRRQRLMSAATVLTDNSKSKLNCPTFWKNFPQKYLIWNCCPFWRAVKEKMKLLILNPFVDLLIVVCIILNTLFLAMEHPGMERKYQRLISLSDKVFTLIFTAEMILKIIALDPYYYFQDKWNVFDSLVVLIGLASFGTNLSPFRLLRIFKLAKSWPALNTLMKIILHSFGALSNLTLVLAITIFIFAVVGMQILGSDYGKNACKISSSGKLRWHMIDFSHSILIIFRILCGEWIETMWECMEVAGKRKCVTIFLLVLVLGNLVVLNLFIALLLSSFNIDGPEGQEEPGEGTKYQIAIAQIHKSLKAVKDRIWDHCCKRMRGSLRRADKKKTLAEVSGKGIEVTNCPMTDVRKYIDNSSFDIECGHMEESSSLARKYEEILTSPSTCVAITAAEAYPKEGDDRHILHTAVEHRKQKYHSVRSFSEASTVDPVVLLEMFSQTKDSQLPKDCFVKSCVECFPCCVVDTTKFPGRTWWNFRKTCYRIVNHSGFEYFMVFMIVLSSAALAFEDVHLQEKKKVKIILDYADIIFTYTFFMEILLKWVAFGLHSYFTNSWCLLDFIIVCVSIILNSSPCSSGTSLKSLRTFRALRPLRALSRFEGIKVVVNALFGAIPSIFNVLLVCVVFWLLFNVLGVKWLGSRFWKCTHKEESTDHIHGRNDCLSFNGTWTNSVVNFDNVGMGYLALLQVATFKGWMDIMYAAVDSREIDQQPQFEARLRMYAFFVVFIIFGSFFMLNLFIGVVISNFNQQRNKISGKDLFLTEEQKKYYSALKKLGSKKPQKPIPRPANAFLGLLFDIVNHKAFDITIVIFICLNMIVMMAENNDKRTKDVLNKINYFFVAVFTAECVLKILAFRHYYFGSGWNVFDFSVVILSIVISEVFRSFFSPTVLRTLRLARVGRILRIVRKARGIRTLLFALLMSLPALVNIGLLLFLIMFIYAIVGMANFACLPQDGGIDDIFNFKTFCGSILCLFQITTSAGWDSLLAPVLKESDKCALQVNVKGTEKNNCVNKGFGILYFVSYVIISFLIVVNMYIAVILENFNVATEESTDPLCEDDFDMFYETWAKFDPLATQFIDYSALSDFADALAEPLRIPKPNKIQLIAMDIPIVSGDKIHCLDILLAFTKRVLGEAGDLESLELNMEEKITAGNPSKSSYSPISSTLKRKHEEVSALVIQRAFRRYLRQRSLENTSLYHCKHNSAVFGREIQDKQNLLESLLNENHGRKADKLRPASSISLPLFYDGFAETDSNKLDT</sequence>
<name>A0A8C3MCT5_GEOPR</name>
<dbReference type="InterPro" id="IPR044564">
    <property type="entry name" value="Na_chnl_inactivation_gate"/>
</dbReference>
<dbReference type="Pfam" id="PF06512">
    <property type="entry name" value="Na_trans_assoc"/>
    <property type="match status" value="1"/>
</dbReference>
<comment type="subunit">
    <text evidence="20">The channel consists of an ion conducting pore forming alpha-subunit regulated by one or more associated auxiliary subunits SCN1B, SCN2B and SCN3B; electrophysiological properties may vary depending on the type of the associated beta subunits. Found in a number of complexes with PRX, DYNLT1 and PDZD2. Interacts with proteins such as FSTL1, PRX, DYNLT1, PDZD2, S100A10 and many others. Interacts with NEDD4 and NEDD4L.</text>
</comment>
<evidence type="ECO:0000256" key="13">
    <source>
        <dbReference type="ARBA" id="ARBA00023065"/>
    </source>
</evidence>
<dbReference type="PANTHER" id="PTHR10037">
    <property type="entry name" value="VOLTAGE-GATED CATION CHANNEL CALCIUM AND SODIUM"/>
    <property type="match status" value="1"/>
</dbReference>
<feature type="domain" description="SCN5A-like C-terminal IQ motif" evidence="25">
    <location>
        <begin position="1667"/>
        <end position="1696"/>
    </location>
</feature>
<dbReference type="InterPro" id="IPR001696">
    <property type="entry name" value="Na_channel_asu"/>
</dbReference>
<comment type="similarity">
    <text evidence="2">Belongs to the sodium channel (TC 1.A.1.10) family. Nav1.8/SCN10A subfamily.</text>
</comment>
<feature type="compositionally biased region" description="Polar residues" evidence="22">
    <location>
        <begin position="462"/>
        <end position="472"/>
    </location>
</feature>
<evidence type="ECO:0000256" key="11">
    <source>
        <dbReference type="ARBA" id="ARBA00022989"/>
    </source>
</evidence>
<evidence type="ECO:0000259" key="23">
    <source>
        <dbReference type="Pfam" id="PF00520"/>
    </source>
</evidence>
<dbReference type="FunFam" id="1.20.120.350:FF:000003">
    <property type="entry name" value="Voltage-dependent sodium channel"/>
    <property type="match status" value="1"/>
</dbReference>
<feature type="transmembrane region" description="Helical" evidence="21">
    <location>
        <begin position="1037"/>
        <end position="1059"/>
    </location>
</feature>
<dbReference type="Ensembl" id="ENSCPVT00000003423.2">
    <property type="protein sequence ID" value="ENSCPVP00000003295.2"/>
    <property type="gene ID" value="ENSCPVG00000002427.2"/>
</dbReference>
<evidence type="ECO:0000256" key="16">
    <source>
        <dbReference type="ARBA" id="ARBA00023180"/>
    </source>
</evidence>